<dbReference type="EMBL" id="CAJFCJ010000012">
    <property type="protein sequence ID" value="CAD5120212.1"/>
    <property type="molecule type" value="Genomic_DNA"/>
</dbReference>
<accession>A0A7I8VVE8</accession>
<sequence>MLNLSATRQKLIDMFSSKREDKALLNYLGAILTAPDETSFPAFGGALEWIRSHTDYLKMFLTLLRIYPNLIHDESLDSFWEFMLPFLRINDSKKHSRYDSFEEEALFPHLPSIHIESSTDDCLKLVYLCRPEIEELSSPDILRLEVTEKYLSNVTFVRTNRSLFTSTVCDVTSTNDVIQHCHTFILDINRSTLHDEECINLLCEAVQNEIPILFIRDPNFQLTIPDNLKKRKLIKKRRKIIDDDIRVTPTSPKSLSSPPSSLDVPYYQAISEESVCLEEVINTAISQSVIYASHLHNACIARLYNKLEKLLLYPLPTFHQVNDVNSLTNSAYNIDTFLNCLKGINQQIHRKKADKRILTKSTSFEIMSTGRKVKASKLPRFIPRCNSVGNRLKRDYSIDLPPLTTQKSESLPPIRNVSNKQKSYSSDHLSQISRKENHLTDTKLRTQSIDRDERTSYLVFPPRDHNTTGPPQPPKIVKYPLTESAESSPPSVSPLTFDDFNLDIELADLASLSSSPDLESNVTELEEIGSESDKK</sequence>
<feature type="region of interest" description="Disordered" evidence="1">
    <location>
        <begin position="511"/>
        <end position="535"/>
    </location>
</feature>
<evidence type="ECO:0000256" key="1">
    <source>
        <dbReference type="SAM" id="MobiDB-lite"/>
    </source>
</evidence>
<feature type="compositionally biased region" description="Basic and acidic residues" evidence="1">
    <location>
        <begin position="433"/>
        <end position="455"/>
    </location>
</feature>
<gene>
    <name evidence="2" type="ORF">DGYR_LOCUS8336</name>
</gene>
<name>A0A7I8VVE8_9ANNE</name>
<feature type="compositionally biased region" description="Low complexity" evidence="1">
    <location>
        <begin position="511"/>
        <end position="520"/>
    </location>
</feature>
<dbReference type="OrthoDB" id="6077771at2759"/>
<evidence type="ECO:0000313" key="2">
    <source>
        <dbReference type="EMBL" id="CAD5120212.1"/>
    </source>
</evidence>
<keyword evidence="3" id="KW-1185">Reference proteome</keyword>
<protein>
    <submittedName>
        <fullName evidence="2">Uncharacterized protein</fullName>
    </submittedName>
</protein>
<feature type="compositionally biased region" description="Acidic residues" evidence="1">
    <location>
        <begin position="524"/>
        <end position="535"/>
    </location>
</feature>
<evidence type="ECO:0000313" key="3">
    <source>
        <dbReference type="Proteomes" id="UP000549394"/>
    </source>
</evidence>
<comment type="caution">
    <text evidence="2">The sequence shown here is derived from an EMBL/GenBank/DDBJ whole genome shotgun (WGS) entry which is preliminary data.</text>
</comment>
<reference evidence="2 3" key="1">
    <citation type="submission" date="2020-08" db="EMBL/GenBank/DDBJ databases">
        <authorList>
            <person name="Hejnol A."/>
        </authorList>
    </citation>
    <scope>NUCLEOTIDE SEQUENCE [LARGE SCALE GENOMIC DNA]</scope>
</reference>
<feature type="compositionally biased region" description="Polar residues" evidence="1">
    <location>
        <begin position="416"/>
        <end position="432"/>
    </location>
</feature>
<dbReference type="AlphaFoldDB" id="A0A7I8VVE8"/>
<proteinExistence type="predicted"/>
<feature type="region of interest" description="Disordered" evidence="1">
    <location>
        <begin position="400"/>
        <end position="494"/>
    </location>
</feature>
<dbReference type="Proteomes" id="UP000549394">
    <property type="component" value="Unassembled WGS sequence"/>
</dbReference>
<organism evidence="2 3">
    <name type="scientific">Dimorphilus gyrociliatus</name>
    <dbReference type="NCBI Taxonomy" id="2664684"/>
    <lineage>
        <taxon>Eukaryota</taxon>
        <taxon>Metazoa</taxon>
        <taxon>Spiralia</taxon>
        <taxon>Lophotrochozoa</taxon>
        <taxon>Annelida</taxon>
        <taxon>Polychaeta</taxon>
        <taxon>Polychaeta incertae sedis</taxon>
        <taxon>Dinophilidae</taxon>
        <taxon>Dimorphilus</taxon>
    </lineage>
</organism>